<sequence length="214" mass="24540">MWPEMGRDFGTLCHDLLKEACHKYISYNTFRIVTFDASLSMNSPENAEALEEKVLKEFPLLQYATQHVLYHANATAGIVQQYDFLRGLDLKLWVKMWNIFHPSEIRHYTDNASLVYICAENNWAELIRTLLGQNETTCPQGERFRYPLFAAIANNSVEAAEALFHGSANVQADLPKIKYGEAFEFRDDETPLHWAARSGYTSLLRHFLLTGGLM</sequence>
<feature type="repeat" description="ANK" evidence="1">
    <location>
        <begin position="187"/>
        <end position="214"/>
    </location>
</feature>
<name>A0ABR0SNI5_9HYPO</name>
<accession>A0ABR0SNI5</accession>
<dbReference type="PROSITE" id="PS50088">
    <property type="entry name" value="ANK_REPEAT"/>
    <property type="match status" value="1"/>
</dbReference>
<dbReference type="SUPFAM" id="SSF48403">
    <property type="entry name" value="Ankyrin repeat"/>
    <property type="match status" value="1"/>
</dbReference>
<dbReference type="Gene3D" id="1.25.40.20">
    <property type="entry name" value="Ankyrin repeat-containing domain"/>
    <property type="match status" value="1"/>
</dbReference>
<proteinExistence type="predicted"/>
<dbReference type="Proteomes" id="UP001338125">
    <property type="component" value="Unassembled WGS sequence"/>
</dbReference>
<gene>
    <name evidence="2" type="ORF">PT974_07170</name>
</gene>
<evidence type="ECO:0000313" key="2">
    <source>
        <dbReference type="EMBL" id="KAK5993733.1"/>
    </source>
</evidence>
<protein>
    <submittedName>
        <fullName evidence="2">Uncharacterized protein</fullName>
    </submittedName>
</protein>
<comment type="caution">
    <text evidence="2">The sequence shown here is derived from an EMBL/GenBank/DDBJ whole genome shotgun (WGS) entry which is preliminary data.</text>
</comment>
<dbReference type="InterPro" id="IPR036770">
    <property type="entry name" value="Ankyrin_rpt-contain_sf"/>
</dbReference>
<keyword evidence="3" id="KW-1185">Reference proteome</keyword>
<evidence type="ECO:0000313" key="3">
    <source>
        <dbReference type="Proteomes" id="UP001338125"/>
    </source>
</evidence>
<organism evidence="2 3">
    <name type="scientific">Cladobotryum mycophilum</name>
    <dbReference type="NCBI Taxonomy" id="491253"/>
    <lineage>
        <taxon>Eukaryota</taxon>
        <taxon>Fungi</taxon>
        <taxon>Dikarya</taxon>
        <taxon>Ascomycota</taxon>
        <taxon>Pezizomycotina</taxon>
        <taxon>Sordariomycetes</taxon>
        <taxon>Hypocreomycetidae</taxon>
        <taxon>Hypocreales</taxon>
        <taxon>Hypocreaceae</taxon>
        <taxon>Cladobotryum</taxon>
    </lineage>
</organism>
<dbReference type="PROSITE" id="PS50297">
    <property type="entry name" value="ANK_REP_REGION"/>
    <property type="match status" value="1"/>
</dbReference>
<keyword evidence="1" id="KW-0040">ANK repeat</keyword>
<dbReference type="InterPro" id="IPR002110">
    <property type="entry name" value="Ankyrin_rpt"/>
</dbReference>
<dbReference type="EMBL" id="JAVFKD010000012">
    <property type="protein sequence ID" value="KAK5993733.1"/>
    <property type="molecule type" value="Genomic_DNA"/>
</dbReference>
<reference evidence="2 3" key="1">
    <citation type="submission" date="2024-01" db="EMBL/GenBank/DDBJ databases">
        <title>Complete genome of Cladobotryum mycophilum ATHUM6906.</title>
        <authorList>
            <person name="Christinaki A.C."/>
            <person name="Myridakis A.I."/>
            <person name="Kouvelis V.N."/>
        </authorList>
    </citation>
    <scope>NUCLEOTIDE SEQUENCE [LARGE SCALE GENOMIC DNA]</scope>
    <source>
        <strain evidence="2 3">ATHUM6906</strain>
    </source>
</reference>
<dbReference type="Pfam" id="PF12796">
    <property type="entry name" value="Ank_2"/>
    <property type="match status" value="1"/>
</dbReference>
<evidence type="ECO:0000256" key="1">
    <source>
        <dbReference type="PROSITE-ProRule" id="PRU00023"/>
    </source>
</evidence>